<evidence type="ECO:0000313" key="2">
    <source>
        <dbReference type="Proteomes" id="UP000183038"/>
    </source>
</evidence>
<proteinExistence type="predicted"/>
<dbReference type="EMBL" id="FNTB01000001">
    <property type="protein sequence ID" value="SEC10515.1"/>
    <property type="molecule type" value="Genomic_DNA"/>
</dbReference>
<reference evidence="1 2" key="1">
    <citation type="submission" date="2016-10" db="EMBL/GenBank/DDBJ databases">
        <authorList>
            <person name="de Groot N.N."/>
        </authorList>
    </citation>
    <scope>NUCLEOTIDE SEQUENCE [LARGE SCALE GENOMIC DNA]</scope>
    <source>
        <strain evidence="1 2">MAR_2009_71</strain>
    </source>
</reference>
<dbReference type="Gene3D" id="2.60.40.10">
    <property type="entry name" value="Immunoglobulins"/>
    <property type="match status" value="1"/>
</dbReference>
<protein>
    <submittedName>
        <fullName evidence="1">Uncharacterized protein</fullName>
    </submittedName>
</protein>
<dbReference type="AlphaFoldDB" id="A0A1H4PSY5"/>
<dbReference type="RefSeq" id="WP_074672914.1">
    <property type="nucleotide sequence ID" value="NZ_FNTB01000001.1"/>
</dbReference>
<dbReference type="PROSITE" id="PS51257">
    <property type="entry name" value="PROKAR_LIPOPROTEIN"/>
    <property type="match status" value="1"/>
</dbReference>
<accession>A0A1H4PSY5</accession>
<gene>
    <name evidence="1" type="ORF">SAMN05192540_2366</name>
</gene>
<dbReference type="OrthoDB" id="980944at2"/>
<dbReference type="Proteomes" id="UP000183038">
    <property type="component" value="Unassembled WGS sequence"/>
</dbReference>
<name>A0A1H4PSY5_9FLAO</name>
<sequence>MRSTALYILALILLGCSGKKEEHLTAFSQPTVEIVSNVTHSVAGDAISLVFKTDIDTKNIKLHIKNAFGSVLLSPEISEKENMVFHIPKNYTRVAGPCRWELLMDGHMIKQGKFDIATNAPKATYIESYFGPRSVTAGYNDYSMLTIAPTDAFDNPLDDGTKVTVKYQFQDNIDEVEIETESFFAFYNVRSTLKSGRILVTAECNGTTSKELATIVYPNNATNFSISSASAHNYADGNQIITFTSDLIKDEYGNIVTNGTLVTFVIKTDQDAYLYTIGTTINGIAEAKTLHPDKAAEWEIQAFVTGAAESNTTSFTFNAAIKDYPVHFSKGNRNIDIGPFESFMKQLIPDGLLVQLDIYDMDDVFISSKKNTTKNGVCNIFLGDYFLAEGKYKLKINAAGITKEFIKNIDGDTVE</sequence>
<organism evidence="1 2">
    <name type="scientific">Maribacter dokdonensis</name>
    <dbReference type="NCBI Taxonomy" id="320912"/>
    <lineage>
        <taxon>Bacteria</taxon>
        <taxon>Pseudomonadati</taxon>
        <taxon>Bacteroidota</taxon>
        <taxon>Flavobacteriia</taxon>
        <taxon>Flavobacteriales</taxon>
        <taxon>Flavobacteriaceae</taxon>
        <taxon>Maribacter</taxon>
    </lineage>
</organism>
<dbReference type="InterPro" id="IPR013783">
    <property type="entry name" value="Ig-like_fold"/>
</dbReference>
<evidence type="ECO:0000313" key="1">
    <source>
        <dbReference type="EMBL" id="SEC10515.1"/>
    </source>
</evidence>